<feature type="region of interest" description="Disordered" evidence="1">
    <location>
        <begin position="114"/>
        <end position="225"/>
    </location>
</feature>
<feature type="compositionally biased region" description="Basic residues" evidence="1">
    <location>
        <begin position="170"/>
        <end position="182"/>
    </location>
</feature>
<dbReference type="EMBL" id="KU565883">
    <property type="protein sequence ID" value="ANF29730.1"/>
    <property type="molecule type" value="Genomic_DNA"/>
</dbReference>
<dbReference type="InterPro" id="IPR037205">
    <property type="entry name" value="ChaB_sf"/>
</dbReference>
<sequence length="225" mass="26053">MVRERARVIIMYQLPDMLYQEKMPPRAKRIFVKTFSKYHKLNGGDEDVAMHKARKALEKKYVKMDTINNSWIPRRAAYEIVKDDIHNDNSDTDDYNNYYNNNFFNKSNYTIHKNSNNSVNNGGGKHKNYSDTDDDNSMDGGDNYISSGTEHDTDHENIDCAATTTSNVQRNKRRVLRSKPLGKIKSAPPLKRSKRLKQKNIYADTSGEEDDSENDDNNINDINYI</sequence>
<feature type="compositionally biased region" description="Acidic residues" evidence="1">
    <location>
        <begin position="206"/>
        <end position="218"/>
    </location>
</feature>
<proteinExistence type="predicted"/>
<dbReference type="GeneID" id="27924306"/>
<gene>
    <name evidence="2" type="ORF">CapoNPV_082</name>
</gene>
<dbReference type="KEGG" id="vg:27924306"/>
<reference evidence="2 3" key="1">
    <citation type="journal article" date="2016" name="PLoS ONE">
        <title>Genome Sequencing and Analysis of Catopsilia pomona nucleopolyhedrovirus: A Distinct Species in Group I Alphabaculovirus.</title>
        <authorList>
            <person name="Wang J."/>
            <person name="Zhu Z."/>
            <person name="Zhang L."/>
            <person name="Hou D."/>
            <person name="Wang M."/>
            <person name="Arif B."/>
            <person name="Kou Z."/>
            <person name="Wang H."/>
            <person name="Deng F."/>
            <person name="Hu Z."/>
        </authorList>
    </citation>
    <scope>NUCLEOTIDE SEQUENCE [LARGE SCALE GENOMIC DNA]</scope>
    <source>
        <strain evidence="2">416</strain>
    </source>
</reference>
<evidence type="ECO:0000313" key="3">
    <source>
        <dbReference type="Proteomes" id="UP000203996"/>
    </source>
</evidence>
<keyword evidence="3" id="KW-1185">Reference proteome</keyword>
<dbReference type="Pfam" id="PF06150">
    <property type="entry name" value="ChaB"/>
    <property type="match status" value="1"/>
</dbReference>
<dbReference type="SUPFAM" id="SSF140376">
    <property type="entry name" value="ChaB-like"/>
    <property type="match status" value="1"/>
</dbReference>
<dbReference type="Proteomes" id="UP000203996">
    <property type="component" value="Segment"/>
</dbReference>
<feature type="compositionally biased region" description="Basic and acidic residues" evidence="1">
    <location>
        <begin position="149"/>
        <end position="158"/>
    </location>
</feature>
<organism evidence="2 3">
    <name type="scientific">Catopsilia pomona nucleopolyhedrovirus</name>
    <dbReference type="NCBI Taxonomy" id="1850906"/>
    <lineage>
        <taxon>Viruses</taxon>
        <taxon>Viruses incertae sedis</taxon>
        <taxon>Naldaviricetes</taxon>
        <taxon>Lefavirales</taxon>
        <taxon>Baculoviridae</taxon>
        <taxon>Alphabaculovirus</taxon>
        <taxon>Alphabaculovirus capomonae</taxon>
    </lineage>
</organism>
<name>A0A172WZF7_9ABAC</name>
<protein>
    <submittedName>
        <fullName evidence="2">ORF-82</fullName>
    </submittedName>
</protein>
<evidence type="ECO:0000256" key="1">
    <source>
        <dbReference type="SAM" id="MobiDB-lite"/>
    </source>
</evidence>
<dbReference type="RefSeq" id="YP_009255339.1">
    <property type="nucleotide sequence ID" value="NC_030240.1"/>
</dbReference>
<evidence type="ECO:0000313" key="2">
    <source>
        <dbReference type="EMBL" id="ANF29730.1"/>
    </source>
</evidence>
<accession>A0A172WZF7</accession>
<dbReference type="OrthoDB" id="20410at10239"/>
<dbReference type="InterPro" id="IPR009317">
    <property type="entry name" value="ChaB"/>
</dbReference>